<comment type="caution">
    <text evidence="1">The sequence shown here is derived from an EMBL/GenBank/DDBJ whole genome shotgun (WGS) entry which is preliminary data.</text>
</comment>
<organism evidence="1 2">
    <name type="scientific">Diversispora epigaea</name>
    <dbReference type="NCBI Taxonomy" id="1348612"/>
    <lineage>
        <taxon>Eukaryota</taxon>
        <taxon>Fungi</taxon>
        <taxon>Fungi incertae sedis</taxon>
        <taxon>Mucoromycota</taxon>
        <taxon>Glomeromycotina</taxon>
        <taxon>Glomeromycetes</taxon>
        <taxon>Diversisporales</taxon>
        <taxon>Diversisporaceae</taxon>
        <taxon>Diversispora</taxon>
    </lineage>
</organism>
<protein>
    <submittedName>
        <fullName evidence="1">Uncharacterized protein</fullName>
    </submittedName>
</protein>
<evidence type="ECO:0000313" key="2">
    <source>
        <dbReference type="Proteomes" id="UP000266861"/>
    </source>
</evidence>
<accession>A0A397HU01</accession>
<sequence length="221" mass="25061">MEKNSRFLEFPDLSDLTFSTDNTNRKTLLDAVDSFFPTLSPIVDSTSATAAITSLDRQLMSGKVIIFVTEETRLKASYLYNYVYRECAKLALASTPVSGRRKKRKAILNFITEKMEGGNINSQKKREYRMHRSALCLRYLLQYIDQKVLSRIGITVTHLGSISNEELKALITEAFSAKAAERMIKWLCLTSNGKIPDVLLQGTIYYQEDNEIDGIEPLDPD</sequence>
<reference evidence="1 2" key="1">
    <citation type="submission" date="2018-08" db="EMBL/GenBank/DDBJ databases">
        <title>Genome and evolution of the arbuscular mycorrhizal fungus Diversispora epigaea (formerly Glomus versiforme) and its bacterial endosymbionts.</title>
        <authorList>
            <person name="Sun X."/>
            <person name="Fei Z."/>
            <person name="Harrison M."/>
        </authorList>
    </citation>
    <scope>NUCLEOTIDE SEQUENCE [LARGE SCALE GENOMIC DNA]</scope>
    <source>
        <strain evidence="1 2">IT104</strain>
    </source>
</reference>
<keyword evidence="2" id="KW-1185">Reference proteome</keyword>
<dbReference type="AlphaFoldDB" id="A0A397HU01"/>
<dbReference type="OrthoDB" id="2441629at2759"/>
<gene>
    <name evidence="1" type="ORF">Glove_308g38</name>
</gene>
<dbReference type="Proteomes" id="UP000266861">
    <property type="component" value="Unassembled WGS sequence"/>
</dbReference>
<evidence type="ECO:0000313" key="1">
    <source>
        <dbReference type="EMBL" id="RHZ66317.1"/>
    </source>
</evidence>
<name>A0A397HU01_9GLOM</name>
<proteinExistence type="predicted"/>
<dbReference type="EMBL" id="PQFF01000282">
    <property type="protein sequence ID" value="RHZ66317.1"/>
    <property type="molecule type" value="Genomic_DNA"/>
</dbReference>